<dbReference type="AlphaFoldDB" id="A0A9Q3D7X3"/>
<evidence type="ECO:0000313" key="2">
    <source>
        <dbReference type="Proteomes" id="UP000765509"/>
    </source>
</evidence>
<organism evidence="1 2">
    <name type="scientific">Austropuccinia psidii MF-1</name>
    <dbReference type="NCBI Taxonomy" id="1389203"/>
    <lineage>
        <taxon>Eukaryota</taxon>
        <taxon>Fungi</taxon>
        <taxon>Dikarya</taxon>
        <taxon>Basidiomycota</taxon>
        <taxon>Pucciniomycotina</taxon>
        <taxon>Pucciniomycetes</taxon>
        <taxon>Pucciniales</taxon>
        <taxon>Sphaerophragmiaceae</taxon>
        <taxon>Austropuccinia</taxon>
    </lineage>
</organism>
<proteinExistence type="predicted"/>
<sequence>MISDVKPDSPGQPLSSISWRSNRTDCILQLLDEGYTQLAITARAKRDHNNTLQKLTPDLHISKAPGFGNIPNKIPSNWVAPYAMASPTEVGKSGIKLQEPVYLSSSNENLRSISRRKTFTHSSFI</sequence>
<accession>A0A9Q3D7X3</accession>
<comment type="caution">
    <text evidence="1">The sequence shown here is derived from an EMBL/GenBank/DDBJ whole genome shotgun (WGS) entry which is preliminary data.</text>
</comment>
<dbReference type="EMBL" id="AVOT02014252">
    <property type="protein sequence ID" value="MBW0497550.1"/>
    <property type="molecule type" value="Genomic_DNA"/>
</dbReference>
<keyword evidence="2" id="KW-1185">Reference proteome</keyword>
<reference evidence="1" key="1">
    <citation type="submission" date="2021-03" db="EMBL/GenBank/DDBJ databases">
        <title>Draft genome sequence of rust myrtle Austropuccinia psidii MF-1, a brazilian biotype.</title>
        <authorList>
            <person name="Quecine M.C."/>
            <person name="Pachon D.M.R."/>
            <person name="Bonatelli M.L."/>
            <person name="Correr F.H."/>
            <person name="Franceschini L.M."/>
            <person name="Leite T.F."/>
            <person name="Margarido G.R.A."/>
            <person name="Almeida C.A."/>
            <person name="Ferrarezi J.A."/>
            <person name="Labate C.A."/>
        </authorList>
    </citation>
    <scope>NUCLEOTIDE SEQUENCE</scope>
    <source>
        <strain evidence="1">MF-1</strain>
    </source>
</reference>
<gene>
    <name evidence="1" type="ORF">O181_037265</name>
</gene>
<name>A0A9Q3D7X3_9BASI</name>
<dbReference type="Proteomes" id="UP000765509">
    <property type="component" value="Unassembled WGS sequence"/>
</dbReference>
<protein>
    <submittedName>
        <fullName evidence="1">Uncharacterized protein</fullName>
    </submittedName>
</protein>
<evidence type="ECO:0000313" key="1">
    <source>
        <dbReference type="EMBL" id="MBW0497550.1"/>
    </source>
</evidence>